<sequence length="421" mass="45807">MDETGVTTVQNPGKIVARKGTKQVGSVTSAERGTLITLACAVNALGNSIPPMMIFPRKKFQPFFTSNGPPGCIGTANGSGWMQEEDFVVFLKHFQSHTKSSQESKVLLVLDNHSSHLSVEGIDFCRSHGIILLSFPPHCSHKLQPLDRTVYGPLKKHINSRCDNWMKTHPGSTMTIYDLPGIVKSALPHAATPSNIQAGFACTGIWPFNRDTFSDIDFMPSQVTDRPPPEPSTSAAPTPTVASSLPLAASSPPLTASFPLLAASSPPLTASFPLLAASSPVRPCVEPGTSSSATPFSPMSIRPHPKAGPRKQTTKGRKRRETAVLTDTPMKNLLQAEKKRSNAKKCKAKKKINFCNKKTPNKKQKMQDSSDEDEAQYCIVCLESYSRSKEIWLQCCSCKAWAHKDCTDGSAFYTCHNCESD</sequence>
<evidence type="ECO:0000259" key="2">
    <source>
        <dbReference type="Pfam" id="PF03184"/>
    </source>
</evidence>
<accession>A0A6P8SVB2</accession>
<dbReference type="Proteomes" id="UP000515161">
    <property type="component" value="Unplaced"/>
</dbReference>
<dbReference type="GO" id="GO:0005634">
    <property type="term" value="C:nucleus"/>
    <property type="evidence" value="ECO:0007669"/>
    <property type="project" value="TreeGrafter"/>
</dbReference>
<dbReference type="Pfam" id="PF03184">
    <property type="entry name" value="DDE_1"/>
    <property type="match status" value="1"/>
</dbReference>
<keyword evidence="3" id="KW-1185">Reference proteome</keyword>
<feature type="region of interest" description="Disordered" evidence="1">
    <location>
        <begin position="283"/>
        <end position="321"/>
    </location>
</feature>
<feature type="compositionally biased region" description="Polar residues" evidence="1">
    <location>
        <begin position="288"/>
        <end position="297"/>
    </location>
</feature>
<evidence type="ECO:0000313" key="3">
    <source>
        <dbReference type="Proteomes" id="UP000515161"/>
    </source>
</evidence>
<name>A0A6P8SVB2_GYMAC</name>
<dbReference type="GO" id="GO:0003677">
    <property type="term" value="F:DNA binding"/>
    <property type="evidence" value="ECO:0007669"/>
    <property type="project" value="TreeGrafter"/>
</dbReference>
<feature type="domain" description="DDE-1" evidence="2">
    <location>
        <begin position="36"/>
        <end position="167"/>
    </location>
</feature>
<feature type="region of interest" description="Disordered" evidence="1">
    <location>
        <begin position="218"/>
        <end position="247"/>
    </location>
</feature>
<dbReference type="InterPro" id="IPR050863">
    <property type="entry name" value="CenT-Element_Derived"/>
</dbReference>
<dbReference type="Gene3D" id="3.30.420.10">
    <property type="entry name" value="Ribonuclease H-like superfamily/Ribonuclease H"/>
    <property type="match status" value="1"/>
</dbReference>
<dbReference type="CDD" id="cd15517">
    <property type="entry name" value="PHD_TCF19_like"/>
    <property type="match status" value="1"/>
</dbReference>
<evidence type="ECO:0000256" key="1">
    <source>
        <dbReference type="SAM" id="MobiDB-lite"/>
    </source>
</evidence>
<dbReference type="PANTHER" id="PTHR19303:SF74">
    <property type="entry name" value="POGO TRANSPOSABLE ELEMENT WITH KRAB DOMAIN"/>
    <property type="match status" value="1"/>
</dbReference>
<dbReference type="AlphaFoldDB" id="A0A6P8SVB2"/>
<dbReference type="InterPro" id="IPR036397">
    <property type="entry name" value="RNaseH_sf"/>
</dbReference>
<dbReference type="InterPro" id="IPR004875">
    <property type="entry name" value="DDE_SF_endonuclease_dom"/>
</dbReference>
<dbReference type="SUPFAM" id="SSF57903">
    <property type="entry name" value="FYVE/PHD zinc finger"/>
    <property type="match status" value="1"/>
</dbReference>
<organism evidence="3 4">
    <name type="scientific">Gymnodraco acuticeps</name>
    <name type="common">Antarctic dragonfish</name>
    <dbReference type="NCBI Taxonomy" id="8218"/>
    <lineage>
        <taxon>Eukaryota</taxon>
        <taxon>Metazoa</taxon>
        <taxon>Chordata</taxon>
        <taxon>Craniata</taxon>
        <taxon>Vertebrata</taxon>
        <taxon>Euteleostomi</taxon>
        <taxon>Actinopterygii</taxon>
        <taxon>Neopterygii</taxon>
        <taxon>Teleostei</taxon>
        <taxon>Neoteleostei</taxon>
        <taxon>Acanthomorphata</taxon>
        <taxon>Eupercaria</taxon>
        <taxon>Perciformes</taxon>
        <taxon>Notothenioidei</taxon>
        <taxon>Bathydraconidae</taxon>
        <taxon>Gymnodraco</taxon>
    </lineage>
</organism>
<dbReference type="GeneID" id="117534359"/>
<reference evidence="4" key="1">
    <citation type="submission" date="2025-08" db="UniProtKB">
        <authorList>
            <consortium name="RefSeq"/>
        </authorList>
    </citation>
    <scope>IDENTIFICATION</scope>
</reference>
<dbReference type="InParanoid" id="A0A6P8SVB2"/>
<evidence type="ECO:0000313" key="4">
    <source>
        <dbReference type="RefSeq" id="XP_034054426.1"/>
    </source>
</evidence>
<dbReference type="InterPro" id="IPR011011">
    <property type="entry name" value="Znf_FYVE_PHD"/>
</dbReference>
<protein>
    <submittedName>
        <fullName evidence="4">Uncharacterized protein LOC117534359</fullName>
    </submittedName>
</protein>
<proteinExistence type="predicted"/>
<gene>
    <name evidence="4" type="primary">LOC117534359</name>
</gene>
<dbReference type="RefSeq" id="XP_034054426.1">
    <property type="nucleotide sequence ID" value="XM_034198535.1"/>
</dbReference>
<dbReference type="KEGG" id="gacu:117534359"/>
<dbReference type="PANTHER" id="PTHR19303">
    <property type="entry name" value="TRANSPOSON"/>
    <property type="match status" value="1"/>
</dbReference>
<dbReference type="OrthoDB" id="4327074at2759"/>
<feature type="compositionally biased region" description="Basic residues" evidence="1">
    <location>
        <begin position="303"/>
        <end position="320"/>
    </location>
</feature>
<feature type="compositionally biased region" description="Low complexity" evidence="1">
    <location>
        <begin position="232"/>
        <end position="247"/>
    </location>
</feature>